<dbReference type="Pfam" id="PF01614">
    <property type="entry name" value="IclR_C"/>
    <property type="match status" value="1"/>
</dbReference>
<evidence type="ECO:0000313" key="7">
    <source>
        <dbReference type="Proteomes" id="UP001597417"/>
    </source>
</evidence>
<keyword evidence="7" id="KW-1185">Reference proteome</keyword>
<evidence type="ECO:0000259" key="4">
    <source>
        <dbReference type="PROSITE" id="PS51077"/>
    </source>
</evidence>
<dbReference type="SUPFAM" id="SSF55781">
    <property type="entry name" value="GAF domain-like"/>
    <property type="match status" value="1"/>
</dbReference>
<comment type="caution">
    <text evidence="6">The sequence shown here is derived from an EMBL/GenBank/DDBJ whole genome shotgun (WGS) entry which is preliminary data.</text>
</comment>
<evidence type="ECO:0000256" key="3">
    <source>
        <dbReference type="ARBA" id="ARBA00023163"/>
    </source>
</evidence>
<dbReference type="PROSITE" id="PS51077">
    <property type="entry name" value="HTH_ICLR"/>
    <property type="match status" value="1"/>
</dbReference>
<dbReference type="Gene3D" id="3.30.450.40">
    <property type="match status" value="1"/>
</dbReference>
<keyword evidence="1" id="KW-0805">Transcription regulation</keyword>
<dbReference type="SMART" id="SM00346">
    <property type="entry name" value="HTH_ICLR"/>
    <property type="match status" value="1"/>
</dbReference>
<keyword evidence="3" id="KW-0804">Transcription</keyword>
<feature type="domain" description="HTH iclR-type" evidence="4">
    <location>
        <begin position="11"/>
        <end position="72"/>
    </location>
</feature>
<dbReference type="InterPro" id="IPR036388">
    <property type="entry name" value="WH-like_DNA-bd_sf"/>
</dbReference>
<dbReference type="InterPro" id="IPR005471">
    <property type="entry name" value="Tscrpt_reg_IclR_N"/>
</dbReference>
<dbReference type="InterPro" id="IPR036390">
    <property type="entry name" value="WH_DNA-bd_sf"/>
</dbReference>
<evidence type="ECO:0000256" key="2">
    <source>
        <dbReference type="ARBA" id="ARBA00023125"/>
    </source>
</evidence>
<dbReference type="PROSITE" id="PS51078">
    <property type="entry name" value="ICLR_ED"/>
    <property type="match status" value="1"/>
</dbReference>
<organism evidence="6 7">
    <name type="scientific">Amycolatopsis pigmentata</name>
    <dbReference type="NCBI Taxonomy" id="450801"/>
    <lineage>
        <taxon>Bacteria</taxon>
        <taxon>Bacillati</taxon>
        <taxon>Actinomycetota</taxon>
        <taxon>Actinomycetes</taxon>
        <taxon>Pseudonocardiales</taxon>
        <taxon>Pseudonocardiaceae</taxon>
        <taxon>Amycolatopsis</taxon>
    </lineage>
</organism>
<sequence>MPETSKPNYPIESVDRALRLLSILCTRSSVSLSEVAEELSITRSSAHRLAAMFLWHGYARQDTRTKDYLVGPRLLELGLGALRHIEMAGHARPLLREIAERFDETVHLVALNRTAVAYIDGIESSKALRAGLRIGMSRPAHATAAGKVLLAQLPAAELDALYPDPELPSSTPNTIVRRTDLDRELAHIRARGYALNNQESEPGLSAVAVALPDPTDFIRTAVSVAIPSMRADDAFVSELGHLLIERASGLAEPH</sequence>
<dbReference type="EMBL" id="JBHUKR010000006">
    <property type="protein sequence ID" value="MFD2416404.1"/>
    <property type="molecule type" value="Genomic_DNA"/>
</dbReference>
<keyword evidence="2" id="KW-0238">DNA-binding</keyword>
<evidence type="ECO:0000259" key="5">
    <source>
        <dbReference type="PROSITE" id="PS51078"/>
    </source>
</evidence>
<accession>A0ABW5FP83</accession>
<dbReference type="InterPro" id="IPR029016">
    <property type="entry name" value="GAF-like_dom_sf"/>
</dbReference>
<feature type="domain" description="IclR-ED" evidence="5">
    <location>
        <begin position="73"/>
        <end position="254"/>
    </location>
</feature>
<name>A0ABW5FP83_9PSEU</name>
<evidence type="ECO:0000313" key="6">
    <source>
        <dbReference type="EMBL" id="MFD2416404.1"/>
    </source>
</evidence>
<dbReference type="Proteomes" id="UP001597417">
    <property type="component" value="Unassembled WGS sequence"/>
</dbReference>
<dbReference type="PANTHER" id="PTHR30136:SF35">
    <property type="entry name" value="HTH-TYPE TRANSCRIPTIONAL REGULATOR RV1719"/>
    <property type="match status" value="1"/>
</dbReference>
<protein>
    <submittedName>
        <fullName evidence="6">IclR family transcriptional regulator</fullName>
    </submittedName>
</protein>
<dbReference type="InterPro" id="IPR014757">
    <property type="entry name" value="Tscrpt_reg_IclR_C"/>
</dbReference>
<proteinExistence type="predicted"/>
<dbReference type="RefSeq" id="WP_378263161.1">
    <property type="nucleotide sequence ID" value="NZ_JBHUKR010000006.1"/>
</dbReference>
<dbReference type="InterPro" id="IPR050707">
    <property type="entry name" value="HTH_MetabolicPath_Reg"/>
</dbReference>
<dbReference type="SUPFAM" id="SSF46785">
    <property type="entry name" value="Winged helix' DNA-binding domain"/>
    <property type="match status" value="1"/>
</dbReference>
<dbReference type="PANTHER" id="PTHR30136">
    <property type="entry name" value="HELIX-TURN-HELIX TRANSCRIPTIONAL REGULATOR, ICLR FAMILY"/>
    <property type="match status" value="1"/>
</dbReference>
<reference evidence="7" key="1">
    <citation type="journal article" date="2019" name="Int. J. Syst. Evol. Microbiol.">
        <title>The Global Catalogue of Microorganisms (GCM) 10K type strain sequencing project: providing services to taxonomists for standard genome sequencing and annotation.</title>
        <authorList>
            <consortium name="The Broad Institute Genomics Platform"/>
            <consortium name="The Broad Institute Genome Sequencing Center for Infectious Disease"/>
            <person name="Wu L."/>
            <person name="Ma J."/>
        </authorList>
    </citation>
    <scope>NUCLEOTIDE SEQUENCE [LARGE SCALE GENOMIC DNA]</scope>
    <source>
        <strain evidence="7">CGMCC 4.7645</strain>
    </source>
</reference>
<dbReference type="Gene3D" id="1.10.10.10">
    <property type="entry name" value="Winged helix-like DNA-binding domain superfamily/Winged helix DNA-binding domain"/>
    <property type="match status" value="1"/>
</dbReference>
<dbReference type="Pfam" id="PF09339">
    <property type="entry name" value="HTH_IclR"/>
    <property type="match status" value="1"/>
</dbReference>
<evidence type="ECO:0000256" key="1">
    <source>
        <dbReference type="ARBA" id="ARBA00023015"/>
    </source>
</evidence>
<gene>
    <name evidence="6" type="ORF">ACFSXZ_08680</name>
</gene>